<keyword evidence="1" id="KW-1133">Transmembrane helix</keyword>
<name>A0A1M4Y146_9THEO</name>
<dbReference type="EMBL" id="FQVH01000009">
    <property type="protein sequence ID" value="SHE99547.1"/>
    <property type="molecule type" value="Genomic_DNA"/>
</dbReference>
<evidence type="ECO:0000259" key="2">
    <source>
        <dbReference type="Pfam" id="PF13471"/>
    </source>
</evidence>
<dbReference type="InterPro" id="IPR053521">
    <property type="entry name" value="McjB-like"/>
</dbReference>
<dbReference type="Proteomes" id="UP000184088">
    <property type="component" value="Unassembled WGS sequence"/>
</dbReference>
<keyword evidence="4" id="KW-1185">Reference proteome</keyword>
<evidence type="ECO:0000256" key="1">
    <source>
        <dbReference type="SAM" id="Phobius"/>
    </source>
</evidence>
<proteinExistence type="predicted"/>
<dbReference type="NCBIfam" id="NF033537">
    <property type="entry name" value="lasso_biosyn_B2"/>
    <property type="match status" value="1"/>
</dbReference>
<dbReference type="Pfam" id="PF13471">
    <property type="entry name" value="Transglut_core3"/>
    <property type="match status" value="1"/>
</dbReference>
<dbReference type="InterPro" id="IPR032708">
    <property type="entry name" value="McjB_C"/>
</dbReference>
<evidence type="ECO:0000313" key="3">
    <source>
        <dbReference type="EMBL" id="SHE99547.1"/>
    </source>
</evidence>
<keyword evidence="1" id="KW-0472">Membrane</keyword>
<evidence type="ECO:0000313" key="4">
    <source>
        <dbReference type="Proteomes" id="UP000184088"/>
    </source>
</evidence>
<keyword evidence="1" id="KW-0812">Transmembrane</keyword>
<accession>A0A1M4Y146</accession>
<organism evidence="3 4">
    <name type="scientific">Caldanaerobius fijiensis DSM 17918</name>
    <dbReference type="NCBI Taxonomy" id="1121256"/>
    <lineage>
        <taxon>Bacteria</taxon>
        <taxon>Bacillati</taxon>
        <taxon>Bacillota</taxon>
        <taxon>Clostridia</taxon>
        <taxon>Thermoanaerobacterales</taxon>
        <taxon>Thermoanaerobacteraceae</taxon>
        <taxon>Caldanaerobius</taxon>
    </lineage>
</organism>
<sequence>MKIGKCIQFVKIYIYFIVIKILLYIFGLRRILNFLKRMKARTYLKNRPANEKNSLDVLYIKQQIDNVNIFQIYSAECLEQSLILFYLLLKKNIYNAKLKIGVCKYPFSAHAWVEYNGIVLSNIEFNKKDYSVIEEI</sequence>
<dbReference type="OrthoDB" id="2991373at2"/>
<protein>
    <submittedName>
        <fullName evidence="3">Transglutaminase-like superfamily protein</fullName>
    </submittedName>
</protein>
<feature type="domain" description="Microcin J25-processing protein McjB C-terminal" evidence="2">
    <location>
        <begin position="25"/>
        <end position="133"/>
    </location>
</feature>
<reference evidence="3 4" key="1">
    <citation type="submission" date="2016-11" db="EMBL/GenBank/DDBJ databases">
        <authorList>
            <person name="Jaros S."/>
            <person name="Januszkiewicz K."/>
            <person name="Wedrychowicz H."/>
        </authorList>
    </citation>
    <scope>NUCLEOTIDE SEQUENCE [LARGE SCALE GENOMIC DNA]</scope>
    <source>
        <strain evidence="3 4">DSM 17918</strain>
    </source>
</reference>
<dbReference type="STRING" id="1121256.SAMN02746089_01129"/>
<gene>
    <name evidence="3" type="ORF">SAMN02746089_01129</name>
</gene>
<dbReference type="AlphaFoldDB" id="A0A1M4Y146"/>
<feature type="transmembrane region" description="Helical" evidence="1">
    <location>
        <begin position="12"/>
        <end position="32"/>
    </location>
</feature>